<dbReference type="Proteomes" id="UP000516444">
    <property type="component" value="Chromosome"/>
</dbReference>
<evidence type="ECO:0000313" key="1">
    <source>
        <dbReference type="EMBL" id="BCL29003.1"/>
    </source>
</evidence>
<reference evidence="1 2" key="1">
    <citation type="journal article" date="2014" name="Int. J. Syst. Evol. Microbiol.">
        <title>Complete genome sequence of Corynebacterium casei LMG S-19264T (=DSM 44701T), isolated from a smear-ripened cheese.</title>
        <authorList>
            <consortium name="US DOE Joint Genome Institute (JGI-PGF)"/>
            <person name="Walter F."/>
            <person name="Albersmeier A."/>
            <person name="Kalinowski J."/>
            <person name="Ruckert C."/>
        </authorList>
    </citation>
    <scope>NUCLEOTIDE SEQUENCE [LARGE SCALE GENOMIC DNA]</scope>
    <source>
        <strain evidence="1 2">JCM 4677</strain>
    </source>
</reference>
<organism evidence="1 2">
    <name type="scientific">Streptomyces aurantiacus</name>
    <dbReference type="NCBI Taxonomy" id="47760"/>
    <lineage>
        <taxon>Bacteria</taxon>
        <taxon>Bacillati</taxon>
        <taxon>Actinomycetota</taxon>
        <taxon>Actinomycetes</taxon>
        <taxon>Kitasatosporales</taxon>
        <taxon>Streptomycetaceae</taxon>
        <taxon>Streptomyces</taxon>
        <taxon>Streptomyces aurantiacus group</taxon>
    </lineage>
</organism>
<evidence type="ECO:0000313" key="2">
    <source>
        <dbReference type="Proteomes" id="UP000516444"/>
    </source>
</evidence>
<sequence length="115" mass="12559">MGAVGWWRGARWKRAALWPARASRGGREPYCLLAHGRPGSHGGKVKGIRACRQCFVFGETEYSSVGSGAVALGRPRSASGWSHCRLVALRLITSGRSVHGRWVHGRSVRGRNPVR</sequence>
<protein>
    <submittedName>
        <fullName evidence="1">Uncharacterized protein</fullName>
    </submittedName>
</protein>
<name>A0A7G1NZU0_9ACTN</name>
<proteinExistence type="predicted"/>
<dbReference type="EMBL" id="AP023440">
    <property type="protein sequence ID" value="BCL29003.1"/>
    <property type="molecule type" value="Genomic_DNA"/>
</dbReference>
<dbReference type="AlphaFoldDB" id="A0A7G1NZU0"/>
<gene>
    <name evidence="1" type="ORF">GCM10017557_38620</name>
</gene>
<accession>A0A7G1NZU0</accession>
<dbReference type="KEGG" id="sgm:GCM10017557_38620"/>
<keyword evidence="2" id="KW-1185">Reference proteome</keyword>